<name>A0A7S2XAL1_9EUKA</name>
<organism evidence="1">
    <name type="scientific">Lotharella oceanica</name>
    <dbReference type="NCBI Taxonomy" id="641309"/>
    <lineage>
        <taxon>Eukaryota</taxon>
        <taxon>Sar</taxon>
        <taxon>Rhizaria</taxon>
        <taxon>Cercozoa</taxon>
        <taxon>Chlorarachniophyceae</taxon>
        <taxon>Lotharella</taxon>
    </lineage>
</organism>
<reference evidence="1" key="1">
    <citation type="submission" date="2021-01" db="EMBL/GenBank/DDBJ databases">
        <authorList>
            <person name="Corre E."/>
            <person name="Pelletier E."/>
            <person name="Niang G."/>
            <person name="Scheremetjew M."/>
            <person name="Finn R."/>
            <person name="Kale V."/>
            <person name="Holt S."/>
            <person name="Cochrane G."/>
            <person name="Meng A."/>
            <person name="Brown T."/>
            <person name="Cohen L."/>
        </authorList>
    </citation>
    <scope>NUCLEOTIDE SEQUENCE</scope>
    <source>
        <strain evidence="1">CCMP622</strain>
    </source>
</reference>
<protein>
    <submittedName>
        <fullName evidence="1">Uncharacterized protein</fullName>
    </submittedName>
</protein>
<proteinExistence type="predicted"/>
<gene>
    <name evidence="1" type="ORF">LSP00402_LOCUS5989</name>
</gene>
<dbReference type="EMBL" id="HBHP01009698">
    <property type="protein sequence ID" value="CAD9756009.1"/>
    <property type="molecule type" value="Transcribed_RNA"/>
</dbReference>
<sequence length="122" mass="14252">MWYLGKVTGKRRKKSKKRYFTVLTCEWLNGDPGHTVKEWDNPTWKLKCPRLIPVDVKPKIEPGMEFGADFPSSKDPFLGKKMIEPNVFQGKVVRRQTMYVVKSSDGEERRYSESDLRDVLRG</sequence>
<dbReference type="AlphaFoldDB" id="A0A7S2XAL1"/>
<accession>A0A7S2XAL1</accession>
<evidence type="ECO:0000313" key="1">
    <source>
        <dbReference type="EMBL" id="CAD9756009.1"/>
    </source>
</evidence>